<dbReference type="SUPFAM" id="SSF46894">
    <property type="entry name" value="C-terminal effector domain of the bipartite response regulators"/>
    <property type="match status" value="1"/>
</dbReference>
<dbReference type="Proteomes" id="UP000029986">
    <property type="component" value="Chromosome"/>
</dbReference>
<dbReference type="InterPro" id="IPR036388">
    <property type="entry name" value="WH-like_DNA-bd_sf"/>
</dbReference>
<proteinExistence type="predicted"/>
<accession>A0A097R005</accession>
<organism evidence="3 4">
    <name type="scientific">Hafnia alvei FB1</name>
    <dbReference type="NCBI Taxonomy" id="1453496"/>
    <lineage>
        <taxon>Bacteria</taxon>
        <taxon>Pseudomonadati</taxon>
        <taxon>Pseudomonadota</taxon>
        <taxon>Gammaproteobacteria</taxon>
        <taxon>Enterobacterales</taxon>
        <taxon>Hafniaceae</taxon>
        <taxon>Hafnia</taxon>
    </lineage>
</organism>
<dbReference type="InterPro" id="IPR016032">
    <property type="entry name" value="Sig_transdc_resp-reg_C-effctor"/>
</dbReference>
<name>A0A097R005_HAFAL</name>
<dbReference type="OrthoDB" id="6577024at2"/>
<keyword evidence="1" id="KW-0238">DNA-binding</keyword>
<dbReference type="eggNOG" id="COG2197">
    <property type="taxonomic scope" value="Bacteria"/>
</dbReference>
<sequence length="224" mass="26506">MNYQCFFFDKNIFFSQGLKSVIQDACDDSMRVQFTSSNNIHQLVEVLKQQRNEREQRWVICDFESFPQGRFNVLNMIKMYYRHHRQKLVILLSENNIPLFFALHSLLPGAHWLLKSESKQNVNLFFNELKCSEIGQTVFSPSLVSYTRMKWLTADAGCYISSDEWWLMEEIFKGKSLSQIANEVNINVRRLSYYKRRLMKRLNVTSNVALFNVFKCIVATPRND</sequence>
<evidence type="ECO:0000313" key="3">
    <source>
        <dbReference type="EMBL" id="AIU72058.1"/>
    </source>
</evidence>
<dbReference type="AlphaFoldDB" id="A0A097R005"/>
<evidence type="ECO:0000313" key="4">
    <source>
        <dbReference type="Proteomes" id="UP000029986"/>
    </source>
</evidence>
<dbReference type="HOGENOM" id="CLU_1233614_0_0_6"/>
<dbReference type="Pfam" id="PF00196">
    <property type="entry name" value="GerE"/>
    <property type="match status" value="1"/>
</dbReference>
<dbReference type="EMBL" id="CP009706">
    <property type="protein sequence ID" value="AIU72058.1"/>
    <property type="molecule type" value="Genomic_DNA"/>
</dbReference>
<dbReference type="GeneID" id="56890884"/>
<dbReference type="Gene3D" id="1.10.10.10">
    <property type="entry name" value="Winged helix-like DNA-binding domain superfamily/Winged helix DNA-binding domain"/>
    <property type="match status" value="1"/>
</dbReference>
<dbReference type="PATRIC" id="fig|1453496.5.peg.1278"/>
<gene>
    <name evidence="3" type="ORF">AT03_06380</name>
</gene>
<feature type="domain" description="HTH luxR-type" evidence="2">
    <location>
        <begin position="161"/>
        <end position="211"/>
    </location>
</feature>
<dbReference type="KEGG" id="hav:AT03_06380"/>
<dbReference type="RefSeq" id="WP_025800622.1">
    <property type="nucleotide sequence ID" value="NZ_CP009706.1"/>
</dbReference>
<evidence type="ECO:0000259" key="2">
    <source>
        <dbReference type="Pfam" id="PF00196"/>
    </source>
</evidence>
<evidence type="ECO:0000256" key="1">
    <source>
        <dbReference type="ARBA" id="ARBA00023125"/>
    </source>
</evidence>
<dbReference type="GO" id="GO:0003677">
    <property type="term" value="F:DNA binding"/>
    <property type="evidence" value="ECO:0007669"/>
    <property type="project" value="UniProtKB-KW"/>
</dbReference>
<protein>
    <submittedName>
        <fullName evidence="3">Transcriptional regulator</fullName>
    </submittedName>
</protein>
<dbReference type="GO" id="GO:0006355">
    <property type="term" value="P:regulation of DNA-templated transcription"/>
    <property type="evidence" value="ECO:0007669"/>
    <property type="project" value="InterPro"/>
</dbReference>
<reference evidence="3 4" key="1">
    <citation type="journal article" date="2014" name="Gut Pathog.">
        <title>Gene clusters of Hafnia alvei strain FB1 important in survival and pathogenesis: a draft genome perspective.</title>
        <authorList>
            <person name="Tan J.Y."/>
            <person name="Yin W.F."/>
            <person name="Chan K.G."/>
        </authorList>
    </citation>
    <scope>NUCLEOTIDE SEQUENCE [LARGE SCALE GENOMIC DNA]</scope>
    <source>
        <strain evidence="3 4">FB1</strain>
    </source>
</reference>
<keyword evidence="4" id="KW-1185">Reference proteome</keyword>
<dbReference type="InterPro" id="IPR000792">
    <property type="entry name" value="Tscrpt_reg_LuxR_C"/>
</dbReference>